<feature type="transmembrane region" description="Helical" evidence="7">
    <location>
        <begin position="329"/>
        <end position="348"/>
    </location>
</feature>
<feature type="transmembrane region" description="Helical" evidence="7">
    <location>
        <begin position="108"/>
        <end position="126"/>
    </location>
</feature>
<dbReference type="EMBL" id="MU003891">
    <property type="protein sequence ID" value="KAF2716142.1"/>
    <property type="molecule type" value="Genomic_DNA"/>
</dbReference>
<keyword evidence="10" id="KW-1185">Reference proteome</keyword>
<evidence type="ECO:0000259" key="8">
    <source>
        <dbReference type="PROSITE" id="PS50850"/>
    </source>
</evidence>
<feature type="transmembrane region" description="Helical" evidence="7">
    <location>
        <begin position="417"/>
        <end position="442"/>
    </location>
</feature>
<feature type="transmembrane region" description="Helical" evidence="7">
    <location>
        <begin position="173"/>
        <end position="193"/>
    </location>
</feature>
<dbReference type="Proteomes" id="UP000799441">
    <property type="component" value="Unassembled WGS sequence"/>
</dbReference>
<feature type="compositionally biased region" description="Acidic residues" evidence="6">
    <location>
        <begin position="551"/>
        <end position="560"/>
    </location>
</feature>
<feature type="transmembrane region" description="Helical" evidence="7">
    <location>
        <begin position="482"/>
        <end position="502"/>
    </location>
</feature>
<dbReference type="Pfam" id="PF07690">
    <property type="entry name" value="MFS_1"/>
    <property type="match status" value="1"/>
</dbReference>
<feature type="compositionally biased region" description="Basic and acidic residues" evidence="6">
    <location>
        <begin position="18"/>
        <end position="32"/>
    </location>
</feature>
<dbReference type="CDD" id="cd17330">
    <property type="entry name" value="MFS_SLC46_TetA_like"/>
    <property type="match status" value="1"/>
</dbReference>
<dbReference type="GO" id="GO:0022857">
    <property type="term" value="F:transmembrane transporter activity"/>
    <property type="evidence" value="ECO:0007669"/>
    <property type="project" value="InterPro"/>
</dbReference>
<dbReference type="InterPro" id="IPR020846">
    <property type="entry name" value="MFS_dom"/>
</dbReference>
<comment type="caution">
    <text evidence="9">The sequence shown here is derived from an EMBL/GenBank/DDBJ whole genome shotgun (WGS) entry which is preliminary data.</text>
</comment>
<evidence type="ECO:0000313" key="10">
    <source>
        <dbReference type="Proteomes" id="UP000799441"/>
    </source>
</evidence>
<feature type="compositionally biased region" description="Low complexity" evidence="6">
    <location>
        <begin position="668"/>
        <end position="684"/>
    </location>
</feature>
<feature type="transmembrane region" description="Helical" evidence="7">
    <location>
        <begin position="454"/>
        <end position="475"/>
    </location>
</feature>
<protein>
    <submittedName>
        <fullName evidence="9">MFS general substrate transporter</fullName>
    </submittedName>
</protein>
<feature type="region of interest" description="Disordered" evidence="6">
    <location>
        <begin position="273"/>
        <end position="318"/>
    </location>
</feature>
<feature type="region of interest" description="Disordered" evidence="6">
    <location>
        <begin position="634"/>
        <end position="684"/>
    </location>
</feature>
<evidence type="ECO:0000256" key="6">
    <source>
        <dbReference type="SAM" id="MobiDB-lite"/>
    </source>
</evidence>
<feature type="domain" description="Major facilitator superfamily (MFS) profile" evidence="8">
    <location>
        <begin position="39"/>
        <end position="546"/>
    </location>
</feature>
<feature type="compositionally biased region" description="Basic and acidic residues" evidence="6">
    <location>
        <begin position="276"/>
        <end position="290"/>
    </location>
</feature>
<accession>A0A9P4UHU7</accession>
<dbReference type="OrthoDB" id="10262656at2759"/>
<gene>
    <name evidence="9" type="ORF">K431DRAFT_289656</name>
</gene>
<evidence type="ECO:0000256" key="4">
    <source>
        <dbReference type="ARBA" id="ARBA00022989"/>
    </source>
</evidence>
<feature type="compositionally biased region" description="Polar residues" evidence="6">
    <location>
        <begin position="1"/>
        <end position="10"/>
    </location>
</feature>
<dbReference type="PANTHER" id="PTHR23504">
    <property type="entry name" value="MAJOR FACILITATOR SUPERFAMILY DOMAIN-CONTAINING PROTEIN 10"/>
    <property type="match status" value="1"/>
</dbReference>
<feature type="transmembrane region" description="Helical" evidence="7">
    <location>
        <begin position="132"/>
        <end position="152"/>
    </location>
</feature>
<keyword evidence="3 7" id="KW-0812">Transmembrane</keyword>
<proteinExistence type="predicted"/>
<evidence type="ECO:0000313" key="9">
    <source>
        <dbReference type="EMBL" id="KAF2716142.1"/>
    </source>
</evidence>
<evidence type="ECO:0000256" key="7">
    <source>
        <dbReference type="SAM" id="Phobius"/>
    </source>
</evidence>
<dbReference type="AlphaFoldDB" id="A0A9P4UHU7"/>
<keyword evidence="4 7" id="KW-1133">Transmembrane helix</keyword>
<feature type="transmembrane region" description="Helical" evidence="7">
    <location>
        <begin position="213"/>
        <end position="237"/>
    </location>
</feature>
<dbReference type="PANTHER" id="PTHR23504:SF8">
    <property type="entry name" value="TRANSPORTER, PUTATIVE (AFU_ORTHOLOGUE AFUA_1G03730)-RELATED"/>
    <property type="match status" value="1"/>
</dbReference>
<dbReference type="InterPro" id="IPR036259">
    <property type="entry name" value="MFS_trans_sf"/>
</dbReference>
<evidence type="ECO:0000256" key="3">
    <source>
        <dbReference type="ARBA" id="ARBA00022692"/>
    </source>
</evidence>
<feature type="compositionally biased region" description="Basic residues" evidence="6">
    <location>
        <begin position="634"/>
        <end position="643"/>
    </location>
</feature>
<evidence type="ECO:0000256" key="2">
    <source>
        <dbReference type="ARBA" id="ARBA00022448"/>
    </source>
</evidence>
<dbReference type="Gene3D" id="1.20.1250.20">
    <property type="entry name" value="MFS general substrate transporter like domains"/>
    <property type="match status" value="1"/>
</dbReference>
<dbReference type="PROSITE" id="PS50850">
    <property type="entry name" value="MFS"/>
    <property type="match status" value="1"/>
</dbReference>
<reference evidence="9" key="1">
    <citation type="journal article" date="2020" name="Stud. Mycol.">
        <title>101 Dothideomycetes genomes: a test case for predicting lifestyles and emergence of pathogens.</title>
        <authorList>
            <person name="Haridas S."/>
            <person name="Albert R."/>
            <person name="Binder M."/>
            <person name="Bloem J."/>
            <person name="Labutti K."/>
            <person name="Salamov A."/>
            <person name="Andreopoulos B."/>
            <person name="Baker S."/>
            <person name="Barry K."/>
            <person name="Bills G."/>
            <person name="Bluhm B."/>
            <person name="Cannon C."/>
            <person name="Castanera R."/>
            <person name="Culley D."/>
            <person name="Daum C."/>
            <person name="Ezra D."/>
            <person name="Gonzalez J."/>
            <person name="Henrissat B."/>
            <person name="Kuo A."/>
            <person name="Liang C."/>
            <person name="Lipzen A."/>
            <person name="Lutzoni F."/>
            <person name="Magnuson J."/>
            <person name="Mondo S."/>
            <person name="Nolan M."/>
            <person name="Ohm R."/>
            <person name="Pangilinan J."/>
            <person name="Park H.-J."/>
            <person name="Ramirez L."/>
            <person name="Alfaro M."/>
            <person name="Sun H."/>
            <person name="Tritt A."/>
            <person name="Yoshinaga Y."/>
            <person name="Zwiers L.-H."/>
            <person name="Turgeon B."/>
            <person name="Goodwin S."/>
            <person name="Spatafora J."/>
            <person name="Crous P."/>
            <person name="Grigoriev I."/>
        </authorList>
    </citation>
    <scope>NUCLEOTIDE SEQUENCE</scope>
    <source>
        <strain evidence="9">CBS 116435</strain>
    </source>
</reference>
<sequence length="684" mass="73768">MPSPTIQQLHDGSDQEQCNDHDPGQVDRRKQERKLPVQQLAILAVCRLAEPIASTSVFPYLPEMVESFGVPQDQIAKWAGLCASTFAICQAIMGIPWGRASDRFGRKLAILAGLTTTFFTSLLWGFSTSLPMAIFARAIAGAGNGNVGIIRTTVAEMVPYKELQPRAFSLMPLVWNVGSIFGPTIGGALSNPLRVEPPQKRGTEGYASFLARYPYAVPNIVAACFFLIGITTGALFLHETLETKRNSRDYGIVLGKTIARKCRLLARQTSKTLHLSSKEQNDTDDSRQDEISPLIKHQNSNDQEAGLPIKSKPARPPPGFREVITKQSALNLFAYALLAMHIMTYDQLLPVFMHHPPLCSTMPRQHNCVPAFDSPNFLKFPAGFGLKNQQIGLLLTMYGAIGMLAQFFIFPPVARRYGILFCLKVCAIILPITYFVTPFTALLPTRKAQMGVNFVIMVAKEMCAIFAFPCSTILLTNTASSLRVLGTLNGFATSVSAIGRGLGPAIGGATFTLGVQKGYVIAPWWLLSGIGFIAAIPVFFLIEGEGFGGDDGEISVDDDDGKSSSTGASRDREGDGSHISSGAPPSLAQPSNAEENYGTVGPIHILNRISTASSEAFDEDEENGVVGTIEAPKLRKHSSHRRQSLTSNRIPVSQPIGMGSGGISRRYSSNLGASLGSAGSFHGQ</sequence>
<evidence type="ECO:0000256" key="1">
    <source>
        <dbReference type="ARBA" id="ARBA00004141"/>
    </source>
</evidence>
<keyword evidence="2" id="KW-0813">Transport</keyword>
<organism evidence="9 10">
    <name type="scientific">Polychaeton citri CBS 116435</name>
    <dbReference type="NCBI Taxonomy" id="1314669"/>
    <lineage>
        <taxon>Eukaryota</taxon>
        <taxon>Fungi</taxon>
        <taxon>Dikarya</taxon>
        <taxon>Ascomycota</taxon>
        <taxon>Pezizomycotina</taxon>
        <taxon>Dothideomycetes</taxon>
        <taxon>Dothideomycetidae</taxon>
        <taxon>Capnodiales</taxon>
        <taxon>Capnodiaceae</taxon>
        <taxon>Polychaeton</taxon>
    </lineage>
</organism>
<feature type="transmembrane region" description="Helical" evidence="7">
    <location>
        <begin position="522"/>
        <end position="542"/>
    </location>
</feature>
<name>A0A9P4UHU7_9PEZI</name>
<evidence type="ECO:0000256" key="5">
    <source>
        <dbReference type="ARBA" id="ARBA00023136"/>
    </source>
</evidence>
<dbReference type="InterPro" id="IPR011701">
    <property type="entry name" value="MFS"/>
</dbReference>
<dbReference type="SUPFAM" id="SSF103473">
    <property type="entry name" value="MFS general substrate transporter"/>
    <property type="match status" value="1"/>
</dbReference>
<dbReference type="GO" id="GO:0016020">
    <property type="term" value="C:membrane"/>
    <property type="evidence" value="ECO:0007669"/>
    <property type="project" value="UniProtKB-SubCell"/>
</dbReference>
<feature type="region of interest" description="Disordered" evidence="6">
    <location>
        <begin position="1"/>
        <end position="32"/>
    </location>
</feature>
<comment type="subcellular location">
    <subcellularLocation>
        <location evidence="1">Membrane</location>
        <topology evidence="1">Multi-pass membrane protein</topology>
    </subcellularLocation>
</comment>
<feature type="transmembrane region" description="Helical" evidence="7">
    <location>
        <begin position="391"/>
        <end position="410"/>
    </location>
</feature>
<feature type="region of interest" description="Disordered" evidence="6">
    <location>
        <begin position="551"/>
        <end position="595"/>
    </location>
</feature>
<keyword evidence="5 7" id="KW-0472">Membrane</keyword>